<proteinExistence type="inferred from homology"/>
<comment type="catalytic activity">
    <reaction evidence="6 10">
        <text>aldehydo-D-ribose 5-phosphate + D-glyceraldehyde 3-phosphate + L-glutamine = pyridoxal 5'-phosphate + L-glutamate + phosphate + 3 H2O + H(+)</text>
        <dbReference type="Rhea" id="RHEA:31507"/>
        <dbReference type="ChEBI" id="CHEBI:15377"/>
        <dbReference type="ChEBI" id="CHEBI:15378"/>
        <dbReference type="ChEBI" id="CHEBI:29985"/>
        <dbReference type="ChEBI" id="CHEBI:43474"/>
        <dbReference type="ChEBI" id="CHEBI:58273"/>
        <dbReference type="ChEBI" id="CHEBI:58359"/>
        <dbReference type="ChEBI" id="CHEBI:59776"/>
        <dbReference type="ChEBI" id="CHEBI:597326"/>
        <dbReference type="EC" id="4.3.3.6"/>
    </reaction>
</comment>
<comment type="subunit">
    <text evidence="9 10">In the presence of PdxS, forms a dodecamer of heterodimers. Only shows activity in the heterodimer.</text>
</comment>
<evidence type="ECO:0000256" key="11">
    <source>
        <dbReference type="PIRSR" id="PIRSR005639-1"/>
    </source>
</evidence>
<dbReference type="GO" id="GO:0036381">
    <property type="term" value="F:pyridoxal 5'-phosphate synthase (glutamine hydrolysing) activity"/>
    <property type="evidence" value="ECO:0007669"/>
    <property type="project" value="UniProtKB-UniRule"/>
</dbReference>
<dbReference type="InterPro" id="IPR029062">
    <property type="entry name" value="Class_I_gatase-like"/>
</dbReference>
<dbReference type="GO" id="GO:0006543">
    <property type="term" value="P:L-glutamine catabolic process"/>
    <property type="evidence" value="ECO:0007669"/>
    <property type="project" value="UniProtKB-UniRule"/>
</dbReference>
<evidence type="ECO:0000256" key="7">
    <source>
        <dbReference type="ARBA" id="ARBA00049534"/>
    </source>
</evidence>
<dbReference type="GO" id="GO:0005829">
    <property type="term" value="C:cytosol"/>
    <property type="evidence" value="ECO:0007669"/>
    <property type="project" value="TreeGrafter"/>
</dbReference>
<reference evidence="13 14" key="1">
    <citation type="submission" date="2019-02" db="EMBL/GenBank/DDBJ databases">
        <title>Kribbella capetownensis sp. nov. and Kribbella speibonae sp. nov., isolated from soil.</title>
        <authorList>
            <person name="Curtis S.M."/>
            <person name="Norton I."/>
            <person name="Everest G.J."/>
            <person name="Meyers P.R."/>
        </authorList>
    </citation>
    <scope>NUCLEOTIDE SEQUENCE [LARGE SCALE GENOMIC DNA]</scope>
    <source>
        <strain evidence="13 14">YM53</strain>
    </source>
</reference>
<evidence type="ECO:0000256" key="6">
    <source>
        <dbReference type="ARBA" id="ARBA00047992"/>
    </source>
</evidence>
<organism evidence="13 14">
    <name type="scientific">Kribbella capetownensis</name>
    <dbReference type="NCBI Taxonomy" id="1572659"/>
    <lineage>
        <taxon>Bacteria</taxon>
        <taxon>Bacillati</taxon>
        <taxon>Actinomycetota</taxon>
        <taxon>Actinomycetes</taxon>
        <taxon>Propionibacteriales</taxon>
        <taxon>Kribbellaceae</taxon>
        <taxon>Kribbella</taxon>
    </lineage>
</organism>
<feature type="active site" description="Charge relay system" evidence="10 11">
    <location>
        <position position="183"/>
    </location>
</feature>
<dbReference type="CDD" id="cd01749">
    <property type="entry name" value="GATase1_PB"/>
    <property type="match status" value="1"/>
</dbReference>
<dbReference type="FunFam" id="3.40.50.880:FF:000010">
    <property type="entry name" value="uncharacterized protein LOC100176842 isoform X2"/>
    <property type="match status" value="1"/>
</dbReference>
<dbReference type="OrthoDB" id="9810320at2"/>
<keyword evidence="2 10" id="KW-0378">Hydrolase</keyword>
<evidence type="ECO:0000256" key="5">
    <source>
        <dbReference type="ARBA" id="ARBA00023239"/>
    </source>
</evidence>
<dbReference type="UniPathway" id="UPA00245"/>
<dbReference type="PIRSF" id="PIRSF005639">
    <property type="entry name" value="Glut_amidoT_SNO"/>
    <property type="match status" value="1"/>
</dbReference>
<dbReference type="EC" id="4.3.3.6" evidence="10"/>
<dbReference type="PROSITE" id="PS51274">
    <property type="entry name" value="GATASE_COBBQ"/>
    <property type="match status" value="1"/>
</dbReference>
<dbReference type="InterPro" id="IPR002161">
    <property type="entry name" value="PdxT/SNO"/>
</dbReference>
<dbReference type="PROSITE" id="PS01236">
    <property type="entry name" value="PDXT_SNO_1"/>
    <property type="match status" value="1"/>
</dbReference>
<dbReference type="PANTHER" id="PTHR31559">
    <property type="entry name" value="PYRIDOXAL 5'-PHOSPHATE SYNTHASE SUBUNIT SNO"/>
    <property type="match status" value="1"/>
</dbReference>
<comment type="caution">
    <text evidence="13">The sequence shown here is derived from an EMBL/GenBank/DDBJ whole genome shotgun (WGS) entry which is preliminary data.</text>
</comment>
<dbReference type="EMBL" id="SJKD01000004">
    <property type="protein sequence ID" value="TCC48571.1"/>
    <property type="molecule type" value="Genomic_DNA"/>
</dbReference>
<dbReference type="RefSeq" id="WP_131514816.1">
    <property type="nucleotide sequence ID" value="NZ_SJKD01000004.1"/>
</dbReference>
<dbReference type="Proteomes" id="UP000293342">
    <property type="component" value="Unassembled WGS sequence"/>
</dbReference>
<keyword evidence="5 10" id="KW-0456">Lyase</keyword>
<feature type="active site" description="Charge relay system" evidence="10 11">
    <location>
        <position position="181"/>
    </location>
</feature>
<keyword evidence="14" id="KW-1185">Reference proteome</keyword>
<evidence type="ECO:0000313" key="14">
    <source>
        <dbReference type="Proteomes" id="UP000293342"/>
    </source>
</evidence>
<feature type="binding site" evidence="10 12">
    <location>
        <position position="108"/>
    </location>
    <ligand>
        <name>L-glutamine</name>
        <dbReference type="ChEBI" id="CHEBI:58359"/>
    </ligand>
</feature>
<gene>
    <name evidence="10 13" type="primary">pdxT</name>
    <name evidence="13" type="ORF">E0H75_18430</name>
</gene>
<keyword evidence="4 10" id="KW-0315">Glutamine amidotransferase</keyword>
<comment type="similarity">
    <text evidence="1 10">Belongs to the glutaminase PdxT/SNO family.</text>
</comment>
<evidence type="ECO:0000256" key="1">
    <source>
        <dbReference type="ARBA" id="ARBA00008345"/>
    </source>
</evidence>
<dbReference type="Pfam" id="PF01174">
    <property type="entry name" value="SNO"/>
    <property type="match status" value="1"/>
</dbReference>
<dbReference type="PROSITE" id="PS51130">
    <property type="entry name" value="PDXT_SNO_2"/>
    <property type="match status" value="1"/>
</dbReference>
<comment type="function">
    <text evidence="8 10">Catalyzes the hydrolysis of glutamine to glutamate and ammonia as part of the biosynthesis of pyridoxal 5'-phosphate. The resulting ammonia molecule is channeled to the active site of PdxS.</text>
</comment>
<evidence type="ECO:0000256" key="12">
    <source>
        <dbReference type="PIRSR" id="PIRSR005639-2"/>
    </source>
</evidence>
<feature type="binding site" evidence="10 12">
    <location>
        <begin position="140"/>
        <end position="141"/>
    </location>
    <ligand>
        <name>L-glutamine</name>
        <dbReference type="ChEBI" id="CHEBI:58359"/>
    </ligand>
</feature>
<dbReference type="PANTHER" id="PTHR31559:SF0">
    <property type="entry name" value="PYRIDOXAL 5'-PHOSPHATE SYNTHASE SUBUNIT SNO1-RELATED"/>
    <property type="match status" value="1"/>
</dbReference>
<dbReference type="HAMAP" id="MF_01615">
    <property type="entry name" value="PdxT"/>
    <property type="match status" value="1"/>
</dbReference>
<dbReference type="EC" id="3.5.1.2" evidence="10"/>
<name>A0A4R0JMY0_9ACTN</name>
<dbReference type="SUPFAM" id="SSF52317">
    <property type="entry name" value="Class I glutamine amidotransferase-like"/>
    <property type="match status" value="1"/>
</dbReference>
<keyword evidence="3 10" id="KW-0663">Pyridoxal phosphate</keyword>
<dbReference type="Gene3D" id="3.40.50.880">
    <property type="match status" value="1"/>
</dbReference>
<dbReference type="NCBIfam" id="TIGR03800">
    <property type="entry name" value="PLP_synth_Pdx2"/>
    <property type="match status" value="1"/>
</dbReference>
<evidence type="ECO:0000256" key="2">
    <source>
        <dbReference type="ARBA" id="ARBA00022801"/>
    </source>
</evidence>
<evidence type="ECO:0000256" key="9">
    <source>
        <dbReference type="ARBA" id="ARBA00064749"/>
    </source>
</evidence>
<sequence length="201" mass="21732">MTVIGVFALQGNVREHLAMLTDVGVEARPVRRPSELEQVDALVLPGGESTTMDKLARAFELFEPLQKRIADGMPVFGTCAGMIMLANEITGGIEGQETLGGLDVTVRRNAFGRQVDSFEADLDFPGLGPGFGTPYHAVFIRAPWVERVGRDVEVLSTVSSGPATGRIVAVRHDRLLATSFHPEMTGDARLHGYFAELVRGL</sequence>
<evidence type="ECO:0000256" key="4">
    <source>
        <dbReference type="ARBA" id="ARBA00022962"/>
    </source>
</evidence>
<dbReference type="PROSITE" id="PS51273">
    <property type="entry name" value="GATASE_TYPE_1"/>
    <property type="match status" value="1"/>
</dbReference>
<dbReference type="GO" id="GO:0008614">
    <property type="term" value="P:pyridoxine metabolic process"/>
    <property type="evidence" value="ECO:0007669"/>
    <property type="project" value="TreeGrafter"/>
</dbReference>
<feature type="active site" description="Nucleophile" evidence="10 11">
    <location>
        <position position="79"/>
    </location>
</feature>
<evidence type="ECO:0000256" key="10">
    <source>
        <dbReference type="HAMAP-Rule" id="MF_01615"/>
    </source>
</evidence>
<comment type="catalytic activity">
    <reaction evidence="7 10">
        <text>L-glutamine + H2O = L-glutamate + NH4(+)</text>
        <dbReference type="Rhea" id="RHEA:15889"/>
        <dbReference type="ChEBI" id="CHEBI:15377"/>
        <dbReference type="ChEBI" id="CHEBI:28938"/>
        <dbReference type="ChEBI" id="CHEBI:29985"/>
        <dbReference type="ChEBI" id="CHEBI:58359"/>
        <dbReference type="EC" id="3.5.1.2"/>
    </reaction>
</comment>
<dbReference type="InterPro" id="IPR021196">
    <property type="entry name" value="PdxT/SNO_CS"/>
</dbReference>
<evidence type="ECO:0000256" key="8">
    <source>
        <dbReference type="ARBA" id="ARBA00054599"/>
    </source>
</evidence>
<dbReference type="AlphaFoldDB" id="A0A4R0JMY0"/>
<accession>A0A4R0JMY0</accession>
<comment type="pathway">
    <text evidence="10">Cofactor biosynthesis; pyridoxal 5'-phosphate biosynthesis.</text>
</comment>
<evidence type="ECO:0000256" key="3">
    <source>
        <dbReference type="ARBA" id="ARBA00022898"/>
    </source>
</evidence>
<evidence type="ECO:0000313" key="13">
    <source>
        <dbReference type="EMBL" id="TCC48571.1"/>
    </source>
</evidence>
<feature type="binding site" evidence="10 12">
    <location>
        <begin position="47"/>
        <end position="49"/>
    </location>
    <ligand>
        <name>L-glutamine</name>
        <dbReference type="ChEBI" id="CHEBI:58359"/>
    </ligand>
</feature>
<protein>
    <recommendedName>
        <fullName evidence="10">Pyridoxal 5'-phosphate synthase subunit PdxT</fullName>
        <ecNumber evidence="10">4.3.3.6</ecNumber>
    </recommendedName>
    <alternativeName>
        <fullName evidence="10">Pdx2</fullName>
    </alternativeName>
    <alternativeName>
        <fullName evidence="10">Pyridoxal 5'-phosphate synthase glutaminase subunit</fullName>
        <ecNumber evidence="10">3.5.1.2</ecNumber>
    </alternativeName>
</protein>
<dbReference type="GO" id="GO:0004359">
    <property type="term" value="F:glutaminase activity"/>
    <property type="evidence" value="ECO:0007669"/>
    <property type="project" value="UniProtKB-UniRule"/>
</dbReference>
<dbReference type="GO" id="GO:1903600">
    <property type="term" value="C:glutaminase complex"/>
    <property type="evidence" value="ECO:0007669"/>
    <property type="project" value="TreeGrafter"/>
</dbReference>
<dbReference type="GO" id="GO:0042823">
    <property type="term" value="P:pyridoxal phosphate biosynthetic process"/>
    <property type="evidence" value="ECO:0007669"/>
    <property type="project" value="UniProtKB-UniRule"/>
</dbReference>